<dbReference type="InterPro" id="IPR020459">
    <property type="entry name" value="AMP-binding"/>
</dbReference>
<accession>A0A5S3YGC7</accession>
<dbReference type="InterPro" id="IPR020845">
    <property type="entry name" value="AMP-binding_CS"/>
</dbReference>
<reference evidence="2 3" key="1">
    <citation type="submission" date="2017-12" db="EMBL/GenBank/DDBJ databases">
        <authorList>
            <person name="Paulsen S."/>
            <person name="Gram L.K."/>
        </authorList>
    </citation>
    <scope>NUCLEOTIDE SEQUENCE [LARGE SCALE GENOMIC DNA]</scope>
    <source>
        <strain evidence="2 3">S2897</strain>
    </source>
</reference>
<dbReference type="GO" id="GO:0031177">
    <property type="term" value="F:phosphopantetheine binding"/>
    <property type="evidence" value="ECO:0007669"/>
    <property type="project" value="TreeGrafter"/>
</dbReference>
<dbReference type="RefSeq" id="WP_138549432.1">
    <property type="nucleotide sequence ID" value="NZ_PNCG01000861.1"/>
</dbReference>
<dbReference type="GO" id="GO:0044550">
    <property type="term" value="P:secondary metabolite biosynthetic process"/>
    <property type="evidence" value="ECO:0007669"/>
    <property type="project" value="TreeGrafter"/>
</dbReference>
<dbReference type="GO" id="GO:0005737">
    <property type="term" value="C:cytoplasm"/>
    <property type="evidence" value="ECO:0007669"/>
    <property type="project" value="TreeGrafter"/>
</dbReference>
<dbReference type="EMBL" id="PNCG01000861">
    <property type="protein sequence ID" value="TMP71164.1"/>
    <property type="molecule type" value="Genomic_DNA"/>
</dbReference>
<feature type="non-terminal residue" evidence="2">
    <location>
        <position position="169"/>
    </location>
</feature>
<dbReference type="SUPFAM" id="SSF56801">
    <property type="entry name" value="Acetyl-CoA synthetase-like"/>
    <property type="match status" value="1"/>
</dbReference>
<evidence type="ECO:0000259" key="1">
    <source>
        <dbReference type="Pfam" id="PF00501"/>
    </source>
</evidence>
<dbReference type="Pfam" id="PF00501">
    <property type="entry name" value="AMP-binding"/>
    <property type="match status" value="1"/>
</dbReference>
<gene>
    <name evidence="2" type="ORF">CWC05_22865</name>
</gene>
<evidence type="ECO:0000313" key="2">
    <source>
        <dbReference type="EMBL" id="TMP71164.1"/>
    </source>
</evidence>
<comment type="caution">
    <text evidence="2">The sequence shown here is derived from an EMBL/GenBank/DDBJ whole genome shotgun (WGS) entry which is preliminary data.</text>
</comment>
<dbReference type="GO" id="GO:0043041">
    <property type="term" value="P:amino acid activation for nonribosomal peptide biosynthetic process"/>
    <property type="evidence" value="ECO:0007669"/>
    <property type="project" value="TreeGrafter"/>
</dbReference>
<proteinExistence type="predicted"/>
<dbReference type="AlphaFoldDB" id="A0A5S3YGC7"/>
<feature type="domain" description="AMP-dependent synthetase/ligase" evidence="1">
    <location>
        <begin position="37"/>
        <end position="167"/>
    </location>
</feature>
<protein>
    <recommendedName>
        <fullName evidence="1">AMP-dependent synthetase/ligase domain-containing protein</fullName>
    </recommendedName>
</protein>
<feature type="non-terminal residue" evidence="2">
    <location>
        <position position="1"/>
    </location>
</feature>
<dbReference type="PANTHER" id="PTHR45527:SF1">
    <property type="entry name" value="FATTY ACID SYNTHASE"/>
    <property type="match status" value="1"/>
</dbReference>
<dbReference type="InterPro" id="IPR000873">
    <property type="entry name" value="AMP-dep_synth/lig_dom"/>
</dbReference>
<dbReference type="Proteomes" id="UP000305874">
    <property type="component" value="Unassembled WGS sequence"/>
</dbReference>
<reference evidence="3" key="2">
    <citation type="submission" date="2019-06" db="EMBL/GenBank/DDBJ databases">
        <title>Co-occurence of chitin degradation, pigmentation and bioactivity in marine Pseudoalteromonas.</title>
        <authorList>
            <person name="Sonnenschein E.C."/>
            <person name="Bech P.K."/>
        </authorList>
    </citation>
    <scope>NUCLEOTIDE SEQUENCE [LARGE SCALE GENOMIC DNA]</scope>
    <source>
        <strain evidence="3">S2897</strain>
    </source>
</reference>
<sequence length="169" mass="17835">KLILTDGSAANFTELAQLSDIHVLQSIVYSSDEPHCCSHISKDNLAYVIYTSGSTGQPKGVAVTHQGLSNYLSYAQAAYLPNVSSSLVSSTLSFDATVTSLLAPLYGGKTVTLLASGDEELSNLIAHLQQSNDATLYKITPAHIDAMLASDLLTTSEQAHCFVVGGDKL</sequence>
<evidence type="ECO:0000313" key="3">
    <source>
        <dbReference type="Proteomes" id="UP000305874"/>
    </source>
</evidence>
<name>A0A5S3YGC7_9GAMM</name>
<dbReference type="Gene3D" id="3.40.50.980">
    <property type="match status" value="2"/>
</dbReference>
<dbReference type="PANTHER" id="PTHR45527">
    <property type="entry name" value="NONRIBOSOMAL PEPTIDE SYNTHETASE"/>
    <property type="match status" value="1"/>
</dbReference>
<dbReference type="PROSITE" id="PS00455">
    <property type="entry name" value="AMP_BINDING"/>
    <property type="match status" value="1"/>
</dbReference>
<organism evidence="2 3">
    <name type="scientific">Pseudoalteromonas ruthenica</name>
    <dbReference type="NCBI Taxonomy" id="151081"/>
    <lineage>
        <taxon>Bacteria</taxon>
        <taxon>Pseudomonadati</taxon>
        <taxon>Pseudomonadota</taxon>
        <taxon>Gammaproteobacteria</taxon>
        <taxon>Alteromonadales</taxon>
        <taxon>Pseudoalteromonadaceae</taxon>
        <taxon>Pseudoalteromonas</taxon>
    </lineage>
</organism>
<dbReference type="PRINTS" id="PR00154">
    <property type="entry name" value="AMPBINDING"/>
</dbReference>